<evidence type="ECO:0000313" key="2">
    <source>
        <dbReference type="Proteomes" id="UP000007305"/>
    </source>
</evidence>
<organism evidence="1 2">
    <name type="scientific">Zea mays</name>
    <name type="common">Maize</name>
    <dbReference type="NCBI Taxonomy" id="4577"/>
    <lineage>
        <taxon>Eukaryota</taxon>
        <taxon>Viridiplantae</taxon>
        <taxon>Streptophyta</taxon>
        <taxon>Embryophyta</taxon>
        <taxon>Tracheophyta</taxon>
        <taxon>Spermatophyta</taxon>
        <taxon>Magnoliopsida</taxon>
        <taxon>Liliopsida</taxon>
        <taxon>Poales</taxon>
        <taxon>Poaceae</taxon>
        <taxon>PACMAD clade</taxon>
        <taxon>Panicoideae</taxon>
        <taxon>Andropogonodae</taxon>
        <taxon>Andropogoneae</taxon>
        <taxon>Tripsacinae</taxon>
        <taxon>Zea</taxon>
    </lineage>
</organism>
<protein>
    <submittedName>
        <fullName evidence="1">Uncharacterized protein</fullName>
    </submittedName>
</protein>
<reference evidence="1" key="2">
    <citation type="submission" date="2019-07" db="EMBL/GenBank/DDBJ databases">
        <authorList>
            <person name="Seetharam A."/>
            <person name="Woodhouse M."/>
            <person name="Cannon E."/>
        </authorList>
    </citation>
    <scope>NUCLEOTIDE SEQUENCE [LARGE SCALE GENOMIC DNA]</scope>
    <source>
        <strain evidence="1">cv. B73</strain>
    </source>
</reference>
<sequence length="242" mass="26783">MLSAPGSMALGSRTAPWASPLTFFLPSSPRLQLSHCSLTPAAGSLGPPRHVLDAMQQDAWSPPWRLLPWPRPRPTASLPFPALAVAEPPLLQTELHLRPAVTAPCTAFPCPCFPPARRSSLGRPRRGPRPWRQAAAPPVYGCQPLLPFCPTAQQLCAPPPMDAQKFQQRAPFLAVRHGARRLFDKMRSKPRAAAALLFDLHSPRRVSSLSCSLRSPFRDAVENRGEKPPLPLLLLYFYFWAR</sequence>
<reference evidence="2" key="1">
    <citation type="submission" date="2015-12" db="EMBL/GenBank/DDBJ databases">
        <title>Update maize B73 reference genome by single molecule sequencing technologies.</title>
        <authorList>
            <consortium name="Maize Genome Sequencing Project"/>
            <person name="Ware D."/>
        </authorList>
    </citation>
    <scope>NUCLEOTIDE SEQUENCE [LARGE SCALE GENOMIC DNA]</scope>
    <source>
        <strain evidence="2">cv. B73</strain>
    </source>
</reference>
<accession>A0A804LWF3</accession>
<dbReference type="Proteomes" id="UP000007305">
    <property type="component" value="Chromosome 1"/>
</dbReference>
<keyword evidence="2" id="KW-1185">Reference proteome</keyword>
<proteinExistence type="predicted"/>
<reference evidence="1" key="3">
    <citation type="submission" date="2021-05" db="UniProtKB">
        <authorList>
            <consortium name="EnsemblPlants"/>
        </authorList>
    </citation>
    <scope>IDENTIFICATION</scope>
    <source>
        <strain evidence="1">cv. B73</strain>
    </source>
</reference>
<dbReference type="Gramene" id="Zm00001eb041490_T001">
    <property type="protein sequence ID" value="Zm00001eb041490_P001"/>
    <property type="gene ID" value="Zm00001eb041490"/>
</dbReference>
<name>A0A804LWF3_MAIZE</name>
<dbReference type="EnsemblPlants" id="Zm00001eb041490_T001">
    <property type="protein sequence ID" value="Zm00001eb041490_P001"/>
    <property type="gene ID" value="Zm00001eb041490"/>
</dbReference>
<dbReference type="AlphaFoldDB" id="A0A804LWF3"/>
<evidence type="ECO:0000313" key="1">
    <source>
        <dbReference type="EnsemblPlants" id="Zm00001eb041490_P001"/>
    </source>
</evidence>
<dbReference type="InParanoid" id="A0A804LWF3"/>